<dbReference type="Proteomes" id="UP000182769">
    <property type="component" value="Unassembled WGS sequence"/>
</dbReference>
<dbReference type="STRING" id="1137284.GCA_001418205_00279"/>
<dbReference type="EMBL" id="CYHG01000001">
    <property type="protein sequence ID" value="CUB02445.1"/>
    <property type="molecule type" value="Genomic_DNA"/>
</dbReference>
<dbReference type="GO" id="GO:0043165">
    <property type="term" value="P:Gram-negative-bacterium-type cell outer membrane assembly"/>
    <property type="evidence" value="ECO:0007669"/>
    <property type="project" value="UniProtKB-UniRule"/>
</dbReference>
<keyword evidence="1 6" id="KW-0732">Signal</keyword>
<proteinExistence type="inferred from homology"/>
<name>A0A0K6IH20_9GAMM</name>
<comment type="subunit">
    <text evidence="6">Component of the lipopolysaccharide transport and assembly complex. Interacts with LptD.</text>
</comment>
<accession>A0A0K6IH20</accession>
<evidence type="ECO:0000256" key="1">
    <source>
        <dbReference type="ARBA" id="ARBA00022729"/>
    </source>
</evidence>
<comment type="function">
    <text evidence="6">Together with LptD, is involved in the assembly of lipopolysaccharide (LPS) at the surface of the outer membrane. Required for the proper assembly of LptD. Binds LPS and may serve as the LPS recognition site at the outer membrane.</text>
</comment>
<keyword evidence="8" id="KW-1185">Reference proteome</keyword>
<sequence>MTLHARTFWFIPILILALLLSACGFQLRGQTHVPPQLQSITLLLGTGSQDFDRDLRIALAQAGIHVVEGTPSENLYELKVNPLDVKDTVMARAADNDITQVERRISATYFVRDEQGKALWGPRTISTSIMLNNQDAEQSLKSAYNAEQMQRASGQLADELVYDLNYATF</sequence>
<reference evidence="8" key="1">
    <citation type="submission" date="2015-08" db="EMBL/GenBank/DDBJ databases">
        <authorList>
            <person name="Varghese N."/>
        </authorList>
    </citation>
    <scope>NUCLEOTIDE SEQUENCE [LARGE SCALE GENOMIC DNA]</scope>
    <source>
        <strain evidence="8">JCM 18476</strain>
    </source>
</reference>
<comment type="subcellular location">
    <subcellularLocation>
        <location evidence="6">Cell outer membrane</location>
        <topology evidence="6">Lipid-anchor</topology>
    </subcellularLocation>
</comment>
<dbReference type="GO" id="GO:0001530">
    <property type="term" value="F:lipopolysaccharide binding"/>
    <property type="evidence" value="ECO:0007669"/>
    <property type="project" value="TreeGrafter"/>
</dbReference>
<gene>
    <name evidence="6" type="primary">lptE</name>
    <name evidence="7" type="ORF">Ga0061065_101278</name>
</gene>
<keyword evidence="2 6" id="KW-0472">Membrane</keyword>
<organism evidence="7 8">
    <name type="scientific">Marinomonas fungiae</name>
    <dbReference type="NCBI Taxonomy" id="1137284"/>
    <lineage>
        <taxon>Bacteria</taxon>
        <taxon>Pseudomonadati</taxon>
        <taxon>Pseudomonadota</taxon>
        <taxon>Gammaproteobacteria</taxon>
        <taxon>Oceanospirillales</taxon>
        <taxon>Oceanospirillaceae</taxon>
        <taxon>Marinomonas</taxon>
    </lineage>
</organism>
<comment type="similarity">
    <text evidence="6">Belongs to the LptE lipoprotein family.</text>
</comment>
<dbReference type="PANTHER" id="PTHR38098:SF1">
    <property type="entry name" value="LPS-ASSEMBLY LIPOPROTEIN LPTE"/>
    <property type="match status" value="1"/>
</dbReference>
<dbReference type="PANTHER" id="PTHR38098">
    <property type="entry name" value="LPS-ASSEMBLY LIPOPROTEIN LPTE"/>
    <property type="match status" value="1"/>
</dbReference>
<dbReference type="PROSITE" id="PS51257">
    <property type="entry name" value="PROKAR_LIPOPROTEIN"/>
    <property type="match status" value="1"/>
</dbReference>
<dbReference type="HAMAP" id="MF_01186">
    <property type="entry name" value="LPS_assembly_LptE"/>
    <property type="match status" value="1"/>
</dbReference>
<dbReference type="Pfam" id="PF04390">
    <property type="entry name" value="LptE"/>
    <property type="match status" value="1"/>
</dbReference>
<keyword evidence="5 6" id="KW-0449">Lipoprotein</keyword>
<dbReference type="InterPro" id="IPR007485">
    <property type="entry name" value="LPS_assembly_LptE"/>
</dbReference>
<keyword evidence="4 6" id="KW-0998">Cell outer membrane</keyword>
<evidence type="ECO:0000256" key="2">
    <source>
        <dbReference type="ARBA" id="ARBA00023136"/>
    </source>
</evidence>
<protein>
    <recommendedName>
        <fullName evidence="6">LPS-assembly lipoprotein LptE</fullName>
    </recommendedName>
</protein>
<evidence type="ECO:0000313" key="8">
    <source>
        <dbReference type="Proteomes" id="UP000182769"/>
    </source>
</evidence>
<dbReference type="AlphaFoldDB" id="A0A0K6IH20"/>
<dbReference type="GO" id="GO:0015920">
    <property type="term" value="P:lipopolysaccharide transport"/>
    <property type="evidence" value="ECO:0007669"/>
    <property type="project" value="TreeGrafter"/>
</dbReference>
<evidence type="ECO:0000256" key="6">
    <source>
        <dbReference type="HAMAP-Rule" id="MF_01186"/>
    </source>
</evidence>
<dbReference type="RefSeq" id="WP_055461411.1">
    <property type="nucleotide sequence ID" value="NZ_CYHG01000001.1"/>
</dbReference>
<evidence type="ECO:0000256" key="4">
    <source>
        <dbReference type="ARBA" id="ARBA00023237"/>
    </source>
</evidence>
<evidence type="ECO:0000256" key="5">
    <source>
        <dbReference type="ARBA" id="ARBA00023288"/>
    </source>
</evidence>
<evidence type="ECO:0000256" key="3">
    <source>
        <dbReference type="ARBA" id="ARBA00023139"/>
    </source>
</evidence>
<dbReference type="GO" id="GO:1990351">
    <property type="term" value="C:transporter complex"/>
    <property type="evidence" value="ECO:0007669"/>
    <property type="project" value="TreeGrafter"/>
</dbReference>
<evidence type="ECO:0000313" key="7">
    <source>
        <dbReference type="EMBL" id="CUB02445.1"/>
    </source>
</evidence>
<dbReference type="Gene3D" id="3.30.160.150">
    <property type="entry name" value="Lipoprotein like domain"/>
    <property type="match status" value="1"/>
</dbReference>
<dbReference type="GO" id="GO:0009279">
    <property type="term" value="C:cell outer membrane"/>
    <property type="evidence" value="ECO:0007669"/>
    <property type="project" value="UniProtKB-SubCell"/>
</dbReference>
<keyword evidence="3 6" id="KW-0564">Palmitate</keyword>